<dbReference type="InterPro" id="IPR017441">
    <property type="entry name" value="Protein_kinase_ATP_BS"/>
</dbReference>
<organism evidence="3 4">
    <name type="scientific">Calothrix parasitica NIES-267</name>
    <dbReference type="NCBI Taxonomy" id="1973488"/>
    <lineage>
        <taxon>Bacteria</taxon>
        <taxon>Bacillati</taxon>
        <taxon>Cyanobacteriota</taxon>
        <taxon>Cyanophyceae</taxon>
        <taxon>Nostocales</taxon>
        <taxon>Calotrichaceae</taxon>
        <taxon>Calothrix</taxon>
    </lineage>
</organism>
<dbReference type="OrthoDB" id="9801841at2"/>
<dbReference type="SUPFAM" id="SSF56112">
    <property type="entry name" value="Protein kinase-like (PK-like)"/>
    <property type="match status" value="1"/>
</dbReference>
<dbReference type="InterPro" id="IPR005532">
    <property type="entry name" value="SUMF_dom"/>
</dbReference>
<dbReference type="EMBL" id="AP018227">
    <property type="protein sequence ID" value="BAY81146.1"/>
    <property type="molecule type" value="Genomic_DNA"/>
</dbReference>
<keyword evidence="1" id="KW-0067">ATP-binding</keyword>
<dbReference type="GO" id="GO:0005524">
    <property type="term" value="F:ATP binding"/>
    <property type="evidence" value="ECO:0007669"/>
    <property type="project" value="UniProtKB-UniRule"/>
</dbReference>
<dbReference type="Pfam" id="PF03781">
    <property type="entry name" value="FGE-sulfatase"/>
    <property type="match status" value="1"/>
</dbReference>
<dbReference type="Proteomes" id="UP000218418">
    <property type="component" value="Chromosome"/>
</dbReference>
<keyword evidence="4" id="KW-1185">Reference proteome</keyword>
<dbReference type="NCBIfam" id="NF045510">
    <property type="entry name" value="4Cys_prefix_kin"/>
    <property type="match status" value="1"/>
</dbReference>
<gene>
    <name evidence="3" type="ORF">NIES267_06210</name>
</gene>
<evidence type="ECO:0000256" key="1">
    <source>
        <dbReference type="PROSITE-ProRule" id="PRU10141"/>
    </source>
</evidence>
<reference evidence="3 4" key="1">
    <citation type="submission" date="2017-06" db="EMBL/GenBank/DDBJ databases">
        <title>Genome sequencing of cyanobaciteial culture collection at National Institute for Environmental Studies (NIES).</title>
        <authorList>
            <person name="Hirose Y."/>
            <person name="Shimura Y."/>
            <person name="Fujisawa T."/>
            <person name="Nakamura Y."/>
            <person name="Kawachi M."/>
        </authorList>
    </citation>
    <scope>NUCLEOTIDE SEQUENCE [LARGE SCALE GENOMIC DNA]</scope>
    <source>
        <strain evidence="3 4">NIES-267</strain>
    </source>
</reference>
<dbReference type="SUPFAM" id="SSF56436">
    <property type="entry name" value="C-type lectin-like"/>
    <property type="match status" value="1"/>
</dbReference>
<dbReference type="InterPro" id="IPR000719">
    <property type="entry name" value="Prot_kinase_dom"/>
</dbReference>
<dbReference type="InterPro" id="IPR042095">
    <property type="entry name" value="SUMF_sf"/>
</dbReference>
<dbReference type="CDD" id="cd14014">
    <property type="entry name" value="STKc_PknB_like"/>
    <property type="match status" value="1"/>
</dbReference>
<proteinExistence type="predicted"/>
<dbReference type="SMART" id="SM00220">
    <property type="entry name" value="S_TKc"/>
    <property type="match status" value="1"/>
</dbReference>
<evidence type="ECO:0000313" key="4">
    <source>
        <dbReference type="Proteomes" id="UP000218418"/>
    </source>
</evidence>
<dbReference type="GO" id="GO:0004674">
    <property type="term" value="F:protein serine/threonine kinase activity"/>
    <property type="evidence" value="ECO:0007669"/>
    <property type="project" value="UniProtKB-KW"/>
</dbReference>
<dbReference type="Gene3D" id="3.90.1580.10">
    <property type="entry name" value="paralog of FGE (formylglycine-generating enzyme)"/>
    <property type="match status" value="1"/>
</dbReference>
<feature type="binding site" evidence="1">
    <location>
        <position position="67"/>
    </location>
    <ligand>
        <name>ATP</name>
        <dbReference type="ChEBI" id="CHEBI:30616"/>
    </ligand>
</feature>
<feature type="domain" description="Protein kinase" evidence="2">
    <location>
        <begin position="37"/>
        <end position="308"/>
    </location>
</feature>
<sequence length="610" mass="69410">MKICQNPNCSNPFNSNGNRFCVGCGSDNFGDLLRNRYRVKRLLGTGGFGRTYEAQDLDRLDAACVVKQFIRESQGTTARAKAAQLFRQEAKRLFELGENHSQIPRLVAYFEQGTCMYLVQEFIDGDNLHQQLLRKAFNESEIWQVLTDLLPVLEFIHQRQVIHRDIKPENIIRRIGDGKLVLIDFGGAKQVTQNNLAQKGTGIYTLGYASAEQMAGYACAASDLYALGATCVRLLTGCLVKHDEYGNLFDPIYDPINGKWLWREYLVSNGITISHKLTRILNKLLKHFVRERYQSAADVLLDVKDTLYDSTSLPVLNNNYNNSVALSQVDNLDSQYSFQFETITLDKYAKVVNRDRNQVEYFVQELENGANLDMIYLCGGTLMMGSPEFEGYDSEHPQHFVTIKPLFMSKFAITQAQWLTVTKLPQINRSLNPEPSYFKGDSHPVEQISWDEAVEFCARLSQYSGRQYRLPSEAEWEYACRGNTITAFHFGDTITSDLVNHDGNYTYASAPKGKYRQGTTPVGSFLPNAFGLYDMHGNVWEWCADSWHDSYDNAPNDGRVWHEGGDNNLRVMRGGSWFNVPRFCRSALRYKGEISLRDVFIGFRVVSDAV</sequence>
<evidence type="ECO:0000313" key="3">
    <source>
        <dbReference type="EMBL" id="BAY81146.1"/>
    </source>
</evidence>
<dbReference type="InterPro" id="IPR051043">
    <property type="entry name" value="Sulfatase_Mod_Factor_Kinase"/>
</dbReference>
<dbReference type="AlphaFoldDB" id="A0A1Z4LIT9"/>
<keyword evidence="3" id="KW-0418">Kinase</keyword>
<dbReference type="PANTHER" id="PTHR23150:SF19">
    <property type="entry name" value="FORMYLGLYCINE-GENERATING ENZYME"/>
    <property type="match status" value="1"/>
</dbReference>
<evidence type="ECO:0000259" key="2">
    <source>
        <dbReference type="PROSITE" id="PS50011"/>
    </source>
</evidence>
<protein>
    <submittedName>
        <fullName evidence="3">Serine/threonine protein kinase</fullName>
    </submittedName>
</protein>
<keyword evidence="1" id="KW-0547">Nucleotide-binding</keyword>
<accession>A0A1Z4LIT9</accession>
<name>A0A1Z4LIT9_9CYAN</name>
<dbReference type="Gene3D" id="1.10.510.10">
    <property type="entry name" value="Transferase(Phosphotransferase) domain 1"/>
    <property type="match status" value="1"/>
</dbReference>
<dbReference type="GO" id="GO:0120147">
    <property type="term" value="F:formylglycine-generating oxidase activity"/>
    <property type="evidence" value="ECO:0007669"/>
    <property type="project" value="TreeGrafter"/>
</dbReference>
<dbReference type="InterPro" id="IPR016187">
    <property type="entry name" value="CTDL_fold"/>
</dbReference>
<dbReference type="Pfam" id="PF00069">
    <property type="entry name" value="Pkinase"/>
    <property type="match status" value="1"/>
</dbReference>
<dbReference type="InterPro" id="IPR011009">
    <property type="entry name" value="Kinase-like_dom_sf"/>
</dbReference>
<dbReference type="PANTHER" id="PTHR23150">
    <property type="entry name" value="SULFATASE MODIFYING FACTOR 1, 2"/>
    <property type="match status" value="1"/>
</dbReference>
<dbReference type="PROSITE" id="PS00107">
    <property type="entry name" value="PROTEIN_KINASE_ATP"/>
    <property type="match status" value="1"/>
</dbReference>
<dbReference type="PROSITE" id="PS50011">
    <property type="entry name" value="PROTEIN_KINASE_DOM"/>
    <property type="match status" value="1"/>
</dbReference>
<keyword evidence="3" id="KW-0808">Transferase</keyword>
<keyword evidence="3" id="KW-0723">Serine/threonine-protein kinase</keyword>
<dbReference type="Gene3D" id="3.30.200.20">
    <property type="entry name" value="Phosphorylase Kinase, domain 1"/>
    <property type="match status" value="1"/>
</dbReference>